<dbReference type="EMBL" id="BLSD01000017">
    <property type="protein sequence ID" value="GFP38819.1"/>
    <property type="molecule type" value="Genomic_DNA"/>
</dbReference>
<reference evidence="6 7" key="1">
    <citation type="journal article" date="2020" name="Front. Microbiol.">
        <title>Single-cell genomics of novel Actinobacteria with the Wood-Ljungdahl pathway discovered in a serpentinizing system.</title>
        <authorList>
            <person name="Merino N."/>
            <person name="Kawai M."/>
            <person name="Boyd E.S."/>
            <person name="Colman D.R."/>
            <person name="McGlynn S.E."/>
            <person name="Nealson K.H."/>
            <person name="Kurokawa K."/>
            <person name="Hongoh Y."/>
        </authorList>
    </citation>
    <scope>NUCLEOTIDE SEQUENCE [LARGE SCALE GENOMIC DNA]</scope>
    <source>
        <strain evidence="2">S09_30</strain>
        <strain evidence="3 7">S34</strain>
        <strain evidence="4 6">S44</strain>
        <strain evidence="5">S47</strain>
    </source>
</reference>
<evidence type="ECO:0000313" key="3">
    <source>
        <dbReference type="EMBL" id="GFP29831.1"/>
    </source>
</evidence>
<dbReference type="Proteomes" id="UP000561271">
    <property type="component" value="Unassembled WGS sequence"/>
</dbReference>
<sequence>MRTYLFPVVVEEDPFEDGRMAYHAYCPALKGASTWGYTKEEALKNIREVVEMTLESMKEHGEPIPQEPGVEIFTEPRVAVTV</sequence>
<dbReference type="EMBL" id="BLRZ01000026">
    <property type="protein sequence ID" value="GFP29831.1"/>
    <property type="molecule type" value="Genomic_DNA"/>
</dbReference>
<dbReference type="InterPro" id="IPR051404">
    <property type="entry name" value="TA_system_antitoxin"/>
</dbReference>
<feature type="domain" description="HicB-like antitoxin of toxin-antitoxin system" evidence="1">
    <location>
        <begin position="6"/>
        <end position="71"/>
    </location>
</feature>
<dbReference type="InterPro" id="IPR031807">
    <property type="entry name" value="HicB-like"/>
</dbReference>
<accession>A0A6V8PG74</accession>
<evidence type="ECO:0000313" key="6">
    <source>
        <dbReference type="Proteomes" id="UP000561271"/>
    </source>
</evidence>
<comment type="caution">
    <text evidence="3">The sequence shown here is derived from an EMBL/GenBank/DDBJ whole genome shotgun (WGS) entry which is preliminary data.</text>
</comment>
<evidence type="ECO:0000259" key="1">
    <source>
        <dbReference type="Pfam" id="PF15919"/>
    </source>
</evidence>
<keyword evidence="7" id="KW-1185">Reference proteome</keyword>
<dbReference type="SUPFAM" id="SSF143100">
    <property type="entry name" value="TTHA1013/TTHA0281-like"/>
    <property type="match status" value="1"/>
</dbReference>
<organism evidence="3 7">
    <name type="scientific">Candidatus Hakubella thermalkaliphila</name>
    <dbReference type="NCBI Taxonomy" id="2754717"/>
    <lineage>
        <taxon>Bacteria</taxon>
        <taxon>Bacillati</taxon>
        <taxon>Actinomycetota</taxon>
        <taxon>Actinomycetota incertae sedis</taxon>
        <taxon>Candidatus Hakubellales</taxon>
        <taxon>Candidatus Hakubellaceae</taxon>
        <taxon>Candidatus Hakubella</taxon>
    </lineage>
</organism>
<dbReference type="InterPro" id="IPR035069">
    <property type="entry name" value="TTHA1013/TTHA0281-like"/>
</dbReference>
<evidence type="ECO:0000313" key="5">
    <source>
        <dbReference type="EMBL" id="GFP38819.1"/>
    </source>
</evidence>
<dbReference type="Proteomes" id="UP000569018">
    <property type="component" value="Unassembled WGS sequence"/>
</dbReference>
<dbReference type="PANTHER" id="PTHR34504:SF2">
    <property type="entry name" value="UPF0150 PROTEIN SSL0259"/>
    <property type="match status" value="1"/>
</dbReference>
<dbReference type="PANTHER" id="PTHR34504">
    <property type="entry name" value="ANTITOXIN HICB"/>
    <property type="match status" value="1"/>
</dbReference>
<dbReference type="EMBL" id="BLRW01000015">
    <property type="protein sequence ID" value="GFP22751.1"/>
    <property type="molecule type" value="Genomic_DNA"/>
</dbReference>
<dbReference type="Pfam" id="PF15919">
    <property type="entry name" value="HicB_lk_antitox"/>
    <property type="match status" value="1"/>
</dbReference>
<evidence type="ECO:0000313" key="2">
    <source>
        <dbReference type="EMBL" id="GFP22751.1"/>
    </source>
</evidence>
<evidence type="ECO:0000313" key="7">
    <source>
        <dbReference type="Proteomes" id="UP000588083"/>
    </source>
</evidence>
<dbReference type="Proteomes" id="UP000585609">
    <property type="component" value="Unassembled WGS sequence"/>
</dbReference>
<dbReference type="Proteomes" id="UP000588083">
    <property type="component" value="Unassembled WGS sequence"/>
</dbReference>
<protein>
    <recommendedName>
        <fullName evidence="1">HicB-like antitoxin of toxin-antitoxin system domain-containing protein</fullName>
    </recommendedName>
</protein>
<evidence type="ECO:0000313" key="4">
    <source>
        <dbReference type="EMBL" id="GFP37196.1"/>
    </source>
</evidence>
<dbReference type="Gene3D" id="3.30.160.250">
    <property type="match status" value="1"/>
</dbReference>
<proteinExistence type="predicted"/>
<name>A0A6V8PG74_9ACTN</name>
<dbReference type="RefSeq" id="WP_176231464.1">
    <property type="nucleotide sequence ID" value="NZ_BLRZ01000026.1"/>
</dbReference>
<gene>
    <name evidence="2" type="ORF">HKBW3S09_00218</name>
    <name evidence="3" type="ORF">HKBW3S34_00752</name>
    <name evidence="4" type="ORF">HKBW3S44_00876</name>
    <name evidence="5" type="ORF">HKBW3S47_00520</name>
</gene>
<dbReference type="EMBL" id="BLSC01000058">
    <property type="protein sequence ID" value="GFP37196.1"/>
    <property type="molecule type" value="Genomic_DNA"/>
</dbReference>
<dbReference type="AlphaFoldDB" id="A0A6V8PG74"/>